<evidence type="ECO:0008006" key="2">
    <source>
        <dbReference type="Google" id="ProtNLM"/>
    </source>
</evidence>
<name>X1VVT9_9ZZZZ</name>
<proteinExistence type="predicted"/>
<organism evidence="1">
    <name type="scientific">marine sediment metagenome</name>
    <dbReference type="NCBI Taxonomy" id="412755"/>
    <lineage>
        <taxon>unclassified sequences</taxon>
        <taxon>metagenomes</taxon>
        <taxon>ecological metagenomes</taxon>
    </lineage>
</organism>
<dbReference type="InterPro" id="IPR011050">
    <property type="entry name" value="Pectin_lyase_fold/virulence"/>
</dbReference>
<dbReference type="AlphaFoldDB" id="X1VVT9"/>
<protein>
    <recommendedName>
        <fullName evidence="2">Right handed beta helix domain-containing protein</fullName>
    </recommendedName>
</protein>
<gene>
    <name evidence="1" type="ORF">S12H4_49825</name>
</gene>
<dbReference type="EMBL" id="BARW01031303">
    <property type="protein sequence ID" value="GAJ14890.1"/>
    <property type="molecule type" value="Genomic_DNA"/>
</dbReference>
<dbReference type="SUPFAM" id="SSF51126">
    <property type="entry name" value="Pectin lyase-like"/>
    <property type="match status" value="1"/>
</dbReference>
<accession>X1VVT9</accession>
<comment type="caution">
    <text evidence="1">The sequence shown here is derived from an EMBL/GenBank/DDBJ whole genome shotgun (WGS) entry which is preliminary data.</text>
</comment>
<sequence>GIYVYEMYYGCTLTIEGNTIGAYHYDGYTFDGNDRYGVYIDYVDYGCTVTIKDNDITENSSEGPLMSPHQLSSAVTLSVVCWLFSP</sequence>
<feature type="non-terminal residue" evidence="1">
    <location>
        <position position="1"/>
    </location>
</feature>
<evidence type="ECO:0000313" key="1">
    <source>
        <dbReference type="EMBL" id="GAJ14890.1"/>
    </source>
</evidence>
<reference evidence="1" key="1">
    <citation type="journal article" date="2014" name="Front. Microbiol.">
        <title>High frequency of phylogenetically diverse reductive dehalogenase-homologous genes in deep subseafloor sedimentary metagenomes.</title>
        <authorList>
            <person name="Kawai M."/>
            <person name="Futagami T."/>
            <person name="Toyoda A."/>
            <person name="Takaki Y."/>
            <person name="Nishi S."/>
            <person name="Hori S."/>
            <person name="Arai W."/>
            <person name="Tsubouchi T."/>
            <person name="Morono Y."/>
            <person name="Uchiyama I."/>
            <person name="Ito T."/>
            <person name="Fujiyama A."/>
            <person name="Inagaki F."/>
            <person name="Takami H."/>
        </authorList>
    </citation>
    <scope>NUCLEOTIDE SEQUENCE</scope>
    <source>
        <strain evidence="1">Expedition CK06-06</strain>
    </source>
</reference>